<gene>
    <name evidence="1" type="ORF">ASPCADRAFT_203930</name>
</gene>
<proteinExistence type="predicted"/>
<dbReference type="Proteomes" id="UP000188318">
    <property type="component" value="Unassembled WGS sequence"/>
</dbReference>
<sequence length="104" mass="11534">MSATSSRAWPRNEEAPETLFEYPPVTRATLLCQSAHAFRASGLERATFHPACWYLVRDARGHVLPPICSLDPCLTAFFGCRDAQETVAYGFETWAGLCLALLIN</sequence>
<name>A0A1R3RZZ9_ASPC5</name>
<evidence type="ECO:0000313" key="2">
    <source>
        <dbReference type="Proteomes" id="UP000188318"/>
    </source>
</evidence>
<reference evidence="2" key="1">
    <citation type="journal article" date="2017" name="Genome Biol.">
        <title>Comparative genomics reveals high biological diversity and specific adaptations in the industrially and medically important fungal genus Aspergillus.</title>
        <authorList>
            <person name="de Vries R.P."/>
            <person name="Riley R."/>
            <person name="Wiebenga A."/>
            <person name="Aguilar-Osorio G."/>
            <person name="Amillis S."/>
            <person name="Uchima C.A."/>
            <person name="Anderluh G."/>
            <person name="Asadollahi M."/>
            <person name="Askin M."/>
            <person name="Barry K."/>
            <person name="Battaglia E."/>
            <person name="Bayram O."/>
            <person name="Benocci T."/>
            <person name="Braus-Stromeyer S.A."/>
            <person name="Caldana C."/>
            <person name="Canovas D."/>
            <person name="Cerqueira G.C."/>
            <person name="Chen F."/>
            <person name="Chen W."/>
            <person name="Choi C."/>
            <person name="Clum A."/>
            <person name="Dos Santos R.A."/>
            <person name="Damasio A.R."/>
            <person name="Diallinas G."/>
            <person name="Emri T."/>
            <person name="Fekete E."/>
            <person name="Flipphi M."/>
            <person name="Freyberg S."/>
            <person name="Gallo A."/>
            <person name="Gournas C."/>
            <person name="Habgood R."/>
            <person name="Hainaut M."/>
            <person name="Harispe M.L."/>
            <person name="Henrissat B."/>
            <person name="Hilden K.S."/>
            <person name="Hope R."/>
            <person name="Hossain A."/>
            <person name="Karabika E."/>
            <person name="Karaffa L."/>
            <person name="Karanyi Z."/>
            <person name="Krasevec N."/>
            <person name="Kuo A."/>
            <person name="Kusch H."/>
            <person name="LaButti K."/>
            <person name="Lagendijk E.L."/>
            <person name="Lapidus A."/>
            <person name="Levasseur A."/>
            <person name="Lindquist E."/>
            <person name="Lipzen A."/>
            <person name="Logrieco A.F."/>
            <person name="MacCabe A."/>
            <person name="Maekelae M.R."/>
            <person name="Malavazi I."/>
            <person name="Melin P."/>
            <person name="Meyer V."/>
            <person name="Mielnichuk N."/>
            <person name="Miskei M."/>
            <person name="Molnar A.P."/>
            <person name="Mule G."/>
            <person name="Ngan C.Y."/>
            <person name="Orejas M."/>
            <person name="Orosz E."/>
            <person name="Ouedraogo J.P."/>
            <person name="Overkamp K.M."/>
            <person name="Park H.-S."/>
            <person name="Perrone G."/>
            <person name="Piumi F."/>
            <person name="Punt P.J."/>
            <person name="Ram A.F."/>
            <person name="Ramon A."/>
            <person name="Rauscher S."/>
            <person name="Record E."/>
            <person name="Riano-Pachon D.M."/>
            <person name="Robert V."/>
            <person name="Roehrig J."/>
            <person name="Ruller R."/>
            <person name="Salamov A."/>
            <person name="Salih N.S."/>
            <person name="Samson R.A."/>
            <person name="Sandor E."/>
            <person name="Sanguinetti M."/>
            <person name="Schuetze T."/>
            <person name="Sepcic K."/>
            <person name="Shelest E."/>
            <person name="Sherlock G."/>
            <person name="Sophianopoulou V."/>
            <person name="Squina F.M."/>
            <person name="Sun H."/>
            <person name="Susca A."/>
            <person name="Todd R.B."/>
            <person name="Tsang A."/>
            <person name="Unkles S.E."/>
            <person name="van de Wiele N."/>
            <person name="van Rossen-Uffink D."/>
            <person name="Oliveira J.V."/>
            <person name="Vesth T.C."/>
            <person name="Visser J."/>
            <person name="Yu J.-H."/>
            <person name="Zhou M."/>
            <person name="Andersen M.R."/>
            <person name="Archer D.B."/>
            <person name="Baker S.E."/>
            <person name="Benoit I."/>
            <person name="Brakhage A.A."/>
            <person name="Braus G.H."/>
            <person name="Fischer R."/>
            <person name="Frisvad J.C."/>
            <person name="Goldman G.H."/>
            <person name="Houbraken J."/>
            <person name="Oakley B."/>
            <person name="Pocsi I."/>
            <person name="Scazzocchio C."/>
            <person name="Seiboth B."/>
            <person name="vanKuyk P.A."/>
            <person name="Wortman J."/>
            <person name="Dyer P.S."/>
            <person name="Grigoriev I.V."/>
        </authorList>
    </citation>
    <scope>NUCLEOTIDE SEQUENCE [LARGE SCALE GENOMIC DNA]</scope>
    <source>
        <strain evidence="2">ITEM 5010</strain>
    </source>
</reference>
<keyword evidence="2" id="KW-1185">Reference proteome</keyword>
<dbReference type="EMBL" id="KV907494">
    <property type="protein sequence ID" value="OOG00044.1"/>
    <property type="molecule type" value="Genomic_DNA"/>
</dbReference>
<protein>
    <submittedName>
        <fullName evidence="1">Uncharacterized protein</fullName>
    </submittedName>
</protein>
<evidence type="ECO:0000313" key="1">
    <source>
        <dbReference type="EMBL" id="OOG00044.1"/>
    </source>
</evidence>
<dbReference type="AlphaFoldDB" id="A0A1R3RZZ9"/>
<accession>A0A1R3RZZ9</accession>
<organism evidence="1 2">
    <name type="scientific">Aspergillus carbonarius (strain ITEM 5010)</name>
    <dbReference type="NCBI Taxonomy" id="602072"/>
    <lineage>
        <taxon>Eukaryota</taxon>
        <taxon>Fungi</taxon>
        <taxon>Dikarya</taxon>
        <taxon>Ascomycota</taxon>
        <taxon>Pezizomycotina</taxon>
        <taxon>Eurotiomycetes</taxon>
        <taxon>Eurotiomycetidae</taxon>
        <taxon>Eurotiales</taxon>
        <taxon>Aspergillaceae</taxon>
        <taxon>Aspergillus</taxon>
        <taxon>Aspergillus subgen. Circumdati</taxon>
    </lineage>
</organism>
<dbReference type="VEuPathDB" id="FungiDB:ASPCADRAFT_203930"/>